<sequence>MSFVKEIIEKSIADLGAAAAKWRSVRQPAERTHDPMSAAGWHQSTDQSYQMTASSPIYATAPYLDVQLTSNILTRIGITKVDDFACL</sequence>
<evidence type="ECO:0000313" key="1">
    <source>
        <dbReference type="EMBL" id="TDT72738.1"/>
    </source>
</evidence>
<gene>
    <name evidence="1" type="ORF">BDE40_3591</name>
</gene>
<protein>
    <submittedName>
        <fullName evidence="1">Uncharacterized protein</fullName>
    </submittedName>
</protein>
<evidence type="ECO:0000313" key="2">
    <source>
        <dbReference type="Proteomes" id="UP000294563"/>
    </source>
</evidence>
<organism evidence="1 2">
    <name type="scientific">Litoreibacter halocynthiae</name>
    <dbReference type="NCBI Taxonomy" id="1242689"/>
    <lineage>
        <taxon>Bacteria</taxon>
        <taxon>Pseudomonadati</taxon>
        <taxon>Pseudomonadota</taxon>
        <taxon>Alphaproteobacteria</taxon>
        <taxon>Rhodobacterales</taxon>
        <taxon>Roseobacteraceae</taxon>
        <taxon>Litoreibacter</taxon>
    </lineage>
</organism>
<proteinExistence type="predicted"/>
<dbReference type="Proteomes" id="UP000294563">
    <property type="component" value="Unassembled WGS sequence"/>
</dbReference>
<dbReference type="RefSeq" id="WP_162848124.1">
    <property type="nucleotide sequence ID" value="NZ_SOBH01000005.1"/>
</dbReference>
<reference evidence="1 2" key="1">
    <citation type="submission" date="2019-03" db="EMBL/GenBank/DDBJ databases">
        <title>Genomic Encyclopedia of Archaeal and Bacterial Type Strains, Phase II (KMG-II): from individual species to whole genera.</title>
        <authorList>
            <person name="Goeker M."/>
        </authorList>
    </citation>
    <scope>NUCLEOTIDE SEQUENCE [LARGE SCALE GENOMIC DNA]</scope>
    <source>
        <strain evidence="1 2">DSM 29467</strain>
    </source>
</reference>
<accession>A0A4R7LB88</accession>
<name>A0A4R7LB88_9RHOB</name>
<keyword evidence="2" id="KW-1185">Reference proteome</keyword>
<dbReference type="AlphaFoldDB" id="A0A4R7LB88"/>
<dbReference type="EMBL" id="SOBH01000005">
    <property type="protein sequence ID" value="TDT72738.1"/>
    <property type="molecule type" value="Genomic_DNA"/>
</dbReference>
<comment type="caution">
    <text evidence="1">The sequence shown here is derived from an EMBL/GenBank/DDBJ whole genome shotgun (WGS) entry which is preliminary data.</text>
</comment>